<sequence>MPFIIQITPKKCTILIIILSKYRTAAAFRGVPFHDIQPLLPPPHAWQWYKMIVTKADNISDAVDEIEPPPPAVLSHLHVNYPRFQHIQNSNISEIPTYPKFQHIRDSNISEIPTYPRFQHIRDSNISEIPTYPKFLAIRDSNISEIPSYPRFLEISRNLGYVGISDS</sequence>
<dbReference type="Proteomes" id="UP000479190">
    <property type="component" value="Unassembled WGS sequence"/>
</dbReference>
<keyword evidence="2" id="KW-1185">Reference proteome</keyword>
<dbReference type="EMBL" id="CADCXV010001406">
    <property type="protein sequence ID" value="CAB0044188.1"/>
    <property type="molecule type" value="Genomic_DNA"/>
</dbReference>
<proteinExistence type="predicted"/>
<evidence type="ECO:0000313" key="2">
    <source>
        <dbReference type="Proteomes" id="UP000479190"/>
    </source>
</evidence>
<accession>A0A6H5J253</accession>
<organism evidence="1 2">
    <name type="scientific">Trichogramma brassicae</name>
    <dbReference type="NCBI Taxonomy" id="86971"/>
    <lineage>
        <taxon>Eukaryota</taxon>
        <taxon>Metazoa</taxon>
        <taxon>Ecdysozoa</taxon>
        <taxon>Arthropoda</taxon>
        <taxon>Hexapoda</taxon>
        <taxon>Insecta</taxon>
        <taxon>Pterygota</taxon>
        <taxon>Neoptera</taxon>
        <taxon>Endopterygota</taxon>
        <taxon>Hymenoptera</taxon>
        <taxon>Apocrita</taxon>
        <taxon>Proctotrupomorpha</taxon>
        <taxon>Chalcidoidea</taxon>
        <taxon>Trichogrammatidae</taxon>
        <taxon>Trichogramma</taxon>
    </lineage>
</organism>
<dbReference type="AlphaFoldDB" id="A0A6H5J253"/>
<name>A0A6H5J253_9HYME</name>
<protein>
    <submittedName>
        <fullName evidence="1">Uncharacterized protein</fullName>
    </submittedName>
</protein>
<reference evidence="1 2" key="1">
    <citation type="submission" date="2020-02" db="EMBL/GenBank/DDBJ databases">
        <authorList>
            <person name="Ferguson B K."/>
        </authorList>
    </citation>
    <scope>NUCLEOTIDE SEQUENCE [LARGE SCALE GENOMIC DNA]</scope>
</reference>
<evidence type="ECO:0000313" key="1">
    <source>
        <dbReference type="EMBL" id="CAB0044188.1"/>
    </source>
</evidence>
<gene>
    <name evidence="1" type="ORF">TBRA_LOCUS15776</name>
</gene>